<sequence length="390" mass="42190">MATNYIPTFEIFKGGENITARFQDRALSITVRLAAGSGDQDSVEIVLDDRGWQIASPQVGDRLTVNLGYTGVGTAFMGSFEINKVRYRFPAKQISVIGTAASSLSELKSQKVTQYEGKTVEQVLAEFGSKIGMRVDVHREIADEKLPFLNNIGSFQGLVAKLESRYNAIAKFTDGRLSLVPRGEGKSVSDFAMPTYVLRPEHLADVEVLVDSAPAFKATKARWRDKKTHELKEVQAPTKLGNNQSSAEYSINGREFPSESEAQAAANATQAQLDRATGKIFGTLASGDPWFRDGQRVLITSSRPGIDGSYLIDLVQHSYSKEAGLRTSFSGTAGDEGLPASYSSGSNAGDFLTLDPTMFTFGQALQQPSMTLNQQNSSTPSLVGQPPPTP</sequence>
<dbReference type="SUPFAM" id="SSF69279">
    <property type="entry name" value="Phage tail proteins"/>
    <property type="match status" value="1"/>
</dbReference>
<evidence type="ECO:0000313" key="3">
    <source>
        <dbReference type="Proteomes" id="UP000410984"/>
    </source>
</evidence>
<dbReference type="Proteomes" id="UP000410984">
    <property type="component" value="Unassembled WGS sequence"/>
</dbReference>
<reference evidence="2 3" key="1">
    <citation type="submission" date="2019-06" db="EMBL/GenBank/DDBJ databases">
        <authorList>
            <person name="Rodrigo-Torres L."/>
            <person name="Arahal R. D."/>
            <person name="Lucena T."/>
        </authorList>
    </citation>
    <scope>NUCLEOTIDE SEQUENCE [LARGE SCALE GENOMIC DNA]</scope>
    <source>
        <strain evidence="2 3">SB0023/3</strain>
    </source>
</reference>
<dbReference type="EMBL" id="CABFPH010000004">
    <property type="protein sequence ID" value="VUD70033.1"/>
    <property type="molecule type" value="Genomic_DNA"/>
</dbReference>
<protein>
    <recommendedName>
        <fullName evidence="4">Phage late control D family protein</fullName>
    </recommendedName>
</protein>
<evidence type="ECO:0000256" key="1">
    <source>
        <dbReference type="SAM" id="MobiDB-lite"/>
    </source>
</evidence>
<dbReference type="AlphaFoldDB" id="A0A509EA56"/>
<feature type="compositionally biased region" description="Polar residues" evidence="1">
    <location>
        <begin position="366"/>
        <end position="382"/>
    </location>
</feature>
<accession>A0A509EA56</accession>
<dbReference type="OrthoDB" id="7833734at2"/>
<gene>
    <name evidence="2" type="ORF">MET9862_00594</name>
</gene>
<organism evidence="2 3">
    <name type="scientific">Methylobacterium symbioticum</name>
    <dbReference type="NCBI Taxonomy" id="2584084"/>
    <lineage>
        <taxon>Bacteria</taxon>
        <taxon>Pseudomonadati</taxon>
        <taxon>Pseudomonadota</taxon>
        <taxon>Alphaproteobacteria</taxon>
        <taxon>Hyphomicrobiales</taxon>
        <taxon>Methylobacteriaceae</taxon>
        <taxon>Methylobacterium</taxon>
    </lineage>
</organism>
<dbReference type="RefSeq" id="WP_142581613.1">
    <property type="nucleotide sequence ID" value="NZ_CABFPH010000004.1"/>
</dbReference>
<evidence type="ECO:0008006" key="4">
    <source>
        <dbReference type="Google" id="ProtNLM"/>
    </source>
</evidence>
<keyword evidence="3" id="KW-1185">Reference proteome</keyword>
<evidence type="ECO:0000313" key="2">
    <source>
        <dbReference type="EMBL" id="VUD70033.1"/>
    </source>
</evidence>
<feature type="region of interest" description="Disordered" evidence="1">
    <location>
        <begin position="366"/>
        <end position="390"/>
    </location>
</feature>
<name>A0A509EA56_9HYPH</name>
<proteinExistence type="predicted"/>